<keyword evidence="2" id="KW-0393">Immunoglobulin domain</keyword>
<dbReference type="CDD" id="cd00096">
    <property type="entry name" value="Ig"/>
    <property type="match status" value="1"/>
</dbReference>
<dbReference type="PROSITE" id="PS50835">
    <property type="entry name" value="IG_LIKE"/>
    <property type="match status" value="2"/>
</dbReference>
<dbReference type="InterPro" id="IPR007110">
    <property type="entry name" value="Ig-like_dom"/>
</dbReference>
<keyword evidence="5" id="KW-0812">Transmembrane</keyword>
<feature type="disulfide bond" evidence="3">
    <location>
        <begin position="337"/>
        <end position="346"/>
    </location>
</feature>
<keyword evidence="3" id="KW-0245">EGF-like domain</keyword>
<keyword evidence="1 3" id="KW-1015">Disulfide bond</keyword>
<evidence type="ECO:0000313" key="8">
    <source>
        <dbReference type="EMBL" id="KAH3873368.1"/>
    </source>
</evidence>
<dbReference type="SMART" id="SM00408">
    <property type="entry name" value="IGc2"/>
    <property type="match status" value="2"/>
</dbReference>
<dbReference type="InterPro" id="IPR013783">
    <property type="entry name" value="Ig-like_fold"/>
</dbReference>
<dbReference type="InterPro" id="IPR000742">
    <property type="entry name" value="EGF"/>
</dbReference>
<dbReference type="FunFam" id="2.60.40.10:FF:000032">
    <property type="entry name" value="palladin isoform X1"/>
    <property type="match status" value="1"/>
</dbReference>
<reference evidence="8" key="1">
    <citation type="journal article" date="2019" name="bioRxiv">
        <title>The Genome of the Zebra Mussel, Dreissena polymorpha: A Resource for Invasive Species Research.</title>
        <authorList>
            <person name="McCartney M.A."/>
            <person name="Auch B."/>
            <person name="Kono T."/>
            <person name="Mallez S."/>
            <person name="Zhang Y."/>
            <person name="Obille A."/>
            <person name="Becker A."/>
            <person name="Abrahante J.E."/>
            <person name="Garbe J."/>
            <person name="Badalamenti J.P."/>
            <person name="Herman A."/>
            <person name="Mangelson H."/>
            <person name="Liachko I."/>
            <person name="Sullivan S."/>
            <person name="Sone E.D."/>
            <person name="Koren S."/>
            <person name="Silverstein K.A.T."/>
            <person name="Beckman K.B."/>
            <person name="Gohl D.M."/>
        </authorList>
    </citation>
    <scope>NUCLEOTIDE SEQUENCE</scope>
    <source>
        <strain evidence="8">Duluth1</strain>
        <tissue evidence="8">Whole animal</tissue>
    </source>
</reference>
<dbReference type="PANTHER" id="PTHR10075">
    <property type="entry name" value="BASIGIN RELATED"/>
    <property type="match status" value="1"/>
</dbReference>
<dbReference type="Gene3D" id="2.60.40.10">
    <property type="entry name" value="Immunoglobulins"/>
    <property type="match status" value="2"/>
</dbReference>
<evidence type="ECO:0000256" key="1">
    <source>
        <dbReference type="ARBA" id="ARBA00023157"/>
    </source>
</evidence>
<dbReference type="Pfam" id="PF07679">
    <property type="entry name" value="I-set"/>
    <property type="match status" value="2"/>
</dbReference>
<dbReference type="InterPro" id="IPR003599">
    <property type="entry name" value="Ig_sub"/>
</dbReference>
<protein>
    <submittedName>
        <fullName evidence="8">Uncharacterized protein</fullName>
    </submittedName>
</protein>
<dbReference type="Proteomes" id="UP000828390">
    <property type="component" value="Unassembled WGS sequence"/>
</dbReference>
<feature type="region of interest" description="Disordered" evidence="4">
    <location>
        <begin position="468"/>
        <end position="640"/>
    </location>
</feature>
<dbReference type="SMART" id="SM00409">
    <property type="entry name" value="IG"/>
    <property type="match status" value="2"/>
</dbReference>
<keyword evidence="5" id="KW-0472">Membrane</keyword>
<dbReference type="PANTHER" id="PTHR10075:SF14">
    <property type="entry name" value="CELL ADHESION MOLECULE DSCAM2-RELATED"/>
    <property type="match status" value="1"/>
</dbReference>
<proteinExistence type="predicted"/>
<evidence type="ECO:0000256" key="5">
    <source>
        <dbReference type="SAM" id="Phobius"/>
    </source>
</evidence>
<feature type="domain" description="Ig-like" evidence="7">
    <location>
        <begin position="207"/>
        <end position="299"/>
    </location>
</feature>
<evidence type="ECO:0000256" key="3">
    <source>
        <dbReference type="PROSITE-ProRule" id="PRU00076"/>
    </source>
</evidence>
<feature type="transmembrane region" description="Helical" evidence="5">
    <location>
        <begin position="369"/>
        <end position="392"/>
    </location>
</feature>
<keyword evidence="9" id="KW-1185">Reference proteome</keyword>
<evidence type="ECO:0000256" key="4">
    <source>
        <dbReference type="SAM" id="MobiDB-lite"/>
    </source>
</evidence>
<organism evidence="8 9">
    <name type="scientific">Dreissena polymorpha</name>
    <name type="common">Zebra mussel</name>
    <name type="synonym">Mytilus polymorpha</name>
    <dbReference type="NCBI Taxonomy" id="45954"/>
    <lineage>
        <taxon>Eukaryota</taxon>
        <taxon>Metazoa</taxon>
        <taxon>Spiralia</taxon>
        <taxon>Lophotrochozoa</taxon>
        <taxon>Mollusca</taxon>
        <taxon>Bivalvia</taxon>
        <taxon>Autobranchia</taxon>
        <taxon>Heteroconchia</taxon>
        <taxon>Euheterodonta</taxon>
        <taxon>Imparidentia</taxon>
        <taxon>Neoheterodontei</taxon>
        <taxon>Myida</taxon>
        <taxon>Dreissenoidea</taxon>
        <taxon>Dreissenidae</taxon>
        <taxon>Dreissena</taxon>
    </lineage>
</organism>
<reference evidence="8" key="2">
    <citation type="submission" date="2020-11" db="EMBL/GenBank/DDBJ databases">
        <authorList>
            <person name="McCartney M.A."/>
            <person name="Auch B."/>
            <person name="Kono T."/>
            <person name="Mallez S."/>
            <person name="Becker A."/>
            <person name="Gohl D.M."/>
            <person name="Silverstein K.A.T."/>
            <person name="Koren S."/>
            <person name="Bechman K.B."/>
            <person name="Herman A."/>
            <person name="Abrahante J.E."/>
            <person name="Garbe J."/>
        </authorList>
    </citation>
    <scope>NUCLEOTIDE SEQUENCE</scope>
    <source>
        <strain evidence="8">Duluth1</strain>
        <tissue evidence="8">Whole animal</tissue>
    </source>
</reference>
<feature type="compositionally biased region" description="Basic and acidic residues" evidence="4">
    <location>
        <begin position="849"/>
        <end position="861"/>
    </location>
</feature>
<dbReference type="EMBL" id="JAIWYP010000002">
    <property type="protein sequence ID" value="KAH3873368.1"/>
    <property type="molecule type" value="Genomic_DNA"/>
</dbReference>
<feature type="compositionally biased region" description="Polar residues" evidence="4">
    <location>
        <begin position="629"/>
        <end position="640"/>
    </location>
</feature>
<feature type="compositionally biased region" description="Low complexity" evidence="4">
    <location>
        <begin position="886"/>
        <end position="899"/>
    </location>
</feature>
<dbReference type="Gene3D" id="2.10.25.10">
    <property type="entry name" value="Laminin"/>
    <property type="match status" value="1"/>
</dbReference>
<gene>
    <name evidence="8" type="ORF">DPMN_036602</name>
</gene>
<accession>A0A9D4MB07</accession>
<evidence type="ECO:0000259" key="6">
    <source>
        <dbReference type="PROSITE" id="PS50026"/>
    </source>
</evidence>
<feature type="domain" description="EGF-like" evidence="6">
    <location>
        <begin position="306"/>
        <end position="347"/>
    </location>
</feature>
<feature type="compositionally biased region" description="Basic and acidic residues" evidence="4">
    <location>
        <begin position="901"/>
        <end position="918"/>
    </location>
</feature>
<dbReference type="CDD" id="cd00054">
    <property type="entry name" value="EGF_CA"/>
    <property type="match status" value="1"/>
</dbReference>
<evidence type="ECO:0000313" key="9">
    <source>
        <dbReference type="Proteomes" id="UP000828390"/>
    </source>
</evidence>
<dbReference type="PROSITE" id="PS50026">
    <property type="entry name" value="EGF_3"/>
    <property type="match status" value="1"/>
</dbReference>
<dbReference type="PROSITE" id="PS00022">
    <property type="entry name" value="EGF_1"/>
    <property type="match status" value="1"/>
</dbReference>
<evidence type="ECO:0000256" key="2">
    <source>
        <dbReference type="ARBA" id="ARBA00023319"/>
    </source>
</evidence>
<dbReference type="SUPFAM" id="SSF57196">
    <property type="entry name" value="EGF/Laminin"/>
    <property type="match status" value="1"/>
</dbReference>
<feature type="compositionally biased region" description="Polar residues" evidence="4">
    <location>
        <begin position="824"/>
        <end position="837"/>
    </location>
</feature>
<keyword evidence="5" id="KW-1133">Transmembrane helix</keyword>
<dbReference type="InterPro" id="IPR013098">
    <property type="entry name" value="Ig_I-set"/>
</dbReference>
<comment type="caution">
    <text evidence="8">The sequence shown here is derived from an EMBL/GenBank/DDBJ whole genome shotgun (WGS) entry which is preliminary data.</text>
</comment>
<dbReference type="InterPro" id="IPR036179">
    <property type="entry name" value="Ig-like_dom_sf"/>
</dbReference>
<dbReference type="AlphaFoldDB" id="A0A9D4MB07"/>
<feature type="region of interest" description="Disordered" evidence="4">
    <location>
        <begin position="662"/>
        <end position="918"/>
    </location>
</feature>
<name>A0A9D4MB07_DREPO</name>
<dbReference type="InterPro" id="IPR003598">
    <property type="entry name" value="Ig_sub2"/>
</dbReference>
<evidence type="ECO:0000259" key="7">
    <source>
        <dbReference type="PROSITE" id="PS50835"/>
    </source>
</evidence>
<feature type="compositionally biased region" description="Basic and acidic residues" evidence="4">
    <location>
        <begin position="733"/>
        <end position="743"/>
    </location>
</feature>
<feature type="compositionally biased region" description="Basic and acidic residues" evidence="4">
    <location>
        <begin position="662"/>
        <end position="693"/>
    </location>
</feature>
<dbReference type="SUPFAM" id="SSF48726">
    <property type="entry name" value="Immunoglobulin"/>
    <property type="match status" value="2"/>
</dbReference>
<feature type="compositionally biased region" description="Basic and acidic residues" evidence="4">
    <location>
        <begin position="479"/>
        <end position="499"/>
    </location>
</feature>
<feature type="domain" description="Ig-like" evidence="7">
    <location>
        <begin position="112"/>
        <end position="200"/>
    </location>
</feature>
<comment type="caution">
    <text evidence="3">Lacks conserved residue(s) required for the propagation of feature annotation.</text>
</comment>
<feature type="disulfide bond" evidence="3">
    <location>
        <begin position="318"/>
        <end position="335"/>
    </location>
</feature>
<sequence length="918" mass="102365">MQKLPPIENRYNTTINVKGKRNIVKGHDLLKRLRLLTIGELGTGEVGRCVFNIAKETSAKTDFIFFLRQTNDDNFFRISAEPVPSSNKKMFKQAKKDIKKILCDKEPCAKPPEFHLKKKMKDATIAEGENIELTCTLKTRPFPAAETKWLKDGVLIEKNIQTGKKSSRLRIRKAGASDSGTYTCVVRNVGGEKRQTAVITVSRDSPPQLSKVTLDDVKVKFQTPLRLTCKVKDSPSNVRFTWFKDGKEIDSNSRPGIEIDTRKTESRLRKNVTLLNDQGLYTCVATNAAGELVQKSNVTVTDAPAKIIECTEAEKSKCLNNATCQKYAEINQPFCTCQNNYQGTRCNVFVPSLTRKNEGDDKLAKDRTFVVVGIVSGIILFITICVVSYFLARRRRHRYLRRRGRQCTNGIADKDIPDNGEHGPRRPLIFCDDINGPMKSTLTTPVEKEVQTTETCFLSSSSDNTNLYINPNEGYVSDRSSRSRKDAISEGDSKPRPVESDQTSDDENIRPKNSRNSDPNFRKPLNGNTSTGRARENELNKDGAPSEPLNDLSPKRKSFPNENAKPILSKPSLPNIPNPRSSQGHAINIDSDSDEELPRNESPLTPLHISEDEGNGNYSSIFKKCRTTKPGTSSATNITQYDSIDAHREDLSAPVSFLNENLKEVNKRPDAAHDHSETVADKPRGGDMEGRPRKAERHRQLPAAERSKHAPSETNGKHTGPTGRPRSGPQQHRAKDKERERRRMPVPPEKQRPPSQPDRNRSIAVPTEHIQFPSSTNVVNPKTEFNDRRLDKPSLLLQSDGNLATPDVTEPRDDVSDSSSTTTEGCDSPNTVWQNAQLADFADVSPVTVDERQSNRGERAGSADGPKSKSGNAADSFSIFPKMPPRANAAENNRNFNQRPHPNELGRTKLKDKFSIAI</sequence>